<dbReference type="Pfam" id="PF13581">
    <property type="entry name" value="HATPase_c_2"/>
    <property type="match status" value="1"/>
</dbReference>
<name>A0A3M2LS27_9ACTN</name>
<organism evidence="3 4">
    <name type="scientific">Actinomadura harenae</name>
    <dbReference type="NCBI Taxonomy" id="2483351"/>
    <lineage>
        <taxon>Bacteria</taxon>
        <taxon>Bacillati</taxon>
        <taxon>Actinomycetota</taxon>
        <taxon>Actinomycetes</taxon>
        <taxon>Streptosporangiales</taxon>
        <taxon>Thermomonosporaceae</taxon>
        <taxon>Actinomadura</taxon>
    </lineage>
</organism>
<reference evidence="3 4" key="1">
    <citation type="submission" date="2018-10" db="EMBL/GenBank/DDBJ databases">
        <title>Isolation from soil.</title>
        <authorList>
            <person name="Hu J."/>
        </authorList>
    </citation>
    <scope>NUCLEOTIDE SEQUENCE [LARGE SCALE GENOMIC DNA]</scope>
    <source>
        <strain evidence="3 4">NEAU-Ht49</strain>
    </source>
</reference>
<keyword evidence="1" id="KW-0723">Serine/threonine-protein kinase</keyword>
<keyword evidence="4" id="KW-1185">Reference proteome</keyword>
<keyword evidence="3" id="KW-0547">Nucleotide-binding</keyword>
<dbReference type="GO" id="GO:0004674">
    <property type="term" value="F:protein serine/threonine kinase activity"/>
    <property type="evidence" value="ECO:0007669"/>
    <property type="project" value="UniProtKB-KW"/>
</dbReference>
<dbReference type="PANTHER" id="PTHR35526:SF3">
    <property type="entry name" value="ANTI-SIGMA-F FACTOR RSBW"/>
    <property type="match status" value="1"/>
</dbReference>
<protein>
    <submittedName>
        <fullName evidence="3">ATP-binding protein</fullName>
    </submittedName>
</protein>
<dbReference type="AlphaFoldDB" id="A0A3M2LS27"/>
<dbReference type="InterPro" id="IPR003594">
    <property type="entry name" value="HATPase_dom"/>
</dbReference>
<dbReference type="Gene3D" id="3.30.565.10">
    <property type="entry name" value="Histidine kinase-like ATPase, C-terminal domain"/>
    <property type="match status" value="1"/>
</dbReference>
<dbReference type="Proteomes" id="UP000282674">
    <property type="component" value="Unassembled WGS sequence"/>
</dbReference>
<sequence length="198" mass="21273">MTWREVMNRRMDARRDGRLDVRVARHHVRDVVGTLSLGIDLEDLELAVTELVTNAALHTASGWVDGGVGIVVRAMNGRVRVEVTDDGGADTHPLVPDAVDDEGWLGESGRGLAMVGALADKAGAYPVPGRNGPRWVVWFELPGTVSESADHEERVLLRLALNVASAAFTEAMGTYGMLPGTVKTIHTMAEGNLDRVLG</sequence>
<dbReference type="SUPFAM" id="SSF55874">
    <property type="entry name" value="ATPase domain of HSP90 chaperone/DNA topoisomerase II/histidine kinase"/>
    <property type="match status" value="1"/>
</dbReference>
<evidence type="ECO:0000259" key="2">
    <source>
        <dbReference type="Pfam" id="PF13581"/>
    </source>
</evidence>
<evidence type="ECO:0000313" key="4">
    <source>
        <dbReference type="Proteomes" id="UP000282674"/>
    </source>
</evidence>
<gene>
    <name evidence="3" type="ORF">EBO15_27245</name>
</gene>
<dbReference type="OrthoDB" id="3534568at2"/>
<dbReference type="InterPro" id="IPR036890">
    <property type="entry name" value="HATPase_C_sf"/>
</dbReference>
<evidence type="ECO:0000256" key="1">
    <source>
        <dbReference type="ARBA" id="ARBA00022527"/>
    </source>
</evidence>
<dbReference type="CDD" id="cd16936">
    <property type="entry name" value="HATPase_RsbW-like"/>
    <property type="match status" value="1"/>
</dbReference>
<dbReference type="RefSeq" id="WP_122197303.1">
    <property type="nucleotide sequence ID" value="NZ_JBHSKC010000001.1"/>
</dbReference>
<proteinExistence type="predicted"/>
<dbReference type="EMBL" id="RFFG01000057">
    <property type="protein sequence ID" value="RMI40197.1"/>
    <property type="molecule type" value="Genomic_DNA"/>
</dbReference>
<evidence type="ECO:0000313" key="3">
    <source>
        <dbReference type="EMBL" id="RMI40197.1"/>
    </source>
</evidence>
<dbReference type="GO" id="GO:0005524">
    <property type="term" value="F:ATP binding"/>
    <property type="evidence" value="ECO:0007669"/>
    <property type="project" value="UniProtKB-KW"/>
</dbReference>
<keyword evidence="3" id="KW-0067">ATP-binding</keyword>
<dbReference type="InterPro" id="IPR050267">
    <property type="entry name" value="Anti-sigma-factor_SerPK"/>
</dbReference>
<dbReference type="PANTHER" id="PTHR35526">
    <property type="entry name" value="ANTI-SIGMA-F FACTOR RSBW-RELATED"/>
    <property type="match status" value="1"/>
</dbReference>
<keyword evidence="1" id="KW-0808">Transferase</keyword>
<feature type="domain" description="Histidine kinase/HSP90-like ATPase" evidence="2">
    <location>
        <begin position="21"/>
        <end position="122"/>
    </location>
</feature>
<accession>A0A3M2LS27</accession>
<keyword evidence="1" id="KW-0418">Kinase</keyword>
<comment type="caution">
    <text evidence="3">The sequence shown here is derived from an EMBL/GenBank/DDBJ whole genome shotgun (WGS) entry which is preliminary data.</text>
</comment>